<keyword evidence="1" id="KW-0479">Metal-binding</keyword>
<dbReference type="RefSeq" id="XP_016476308.1">
    <property type="nucleotide sequence ID" value="XM_016620822.1"/>
</dbReference>
<dbReference type="PaxDb" id="4097-A0A1S4AIQ6"/>
<accession>A0A1S4AIQ6</accession>
<dbReference type="PROSITE" id="PS50157">
    <property type="entry name" value="ZINC_FINGER_C2H2_2"/>
    <property type="match status" value="1"/>
</dbReference>
<protein>
    <recommendedName>
        <fullName evidence="3">C2H2-type domain-containing protein</fullName>
    </recommendedName>
</protein>
<dbReference type="Pfam" id="PF13912">
    <property type="entry name" value="zf-C2H2_6"/>
    <property type="match status" value="1"/>
</dbReference>
<keyword evidence="1" id="KW-0862">Zinc</keyword>
<dbReference type="STRING" id="4097.A0A1S4AIQ6"/>
<evidence type="ECO:0000313" key="4">
    <source>
        <dbReference type="RefSeq" id="XP_016476308.1"/>
    </source>
</evidence>
<name>A0A1S4AIQ6_TOBAC</name>
<dbReference type="PANTHER" id="PTHR47068:SF1">
    <property type="entry name" value="OS02G0659100 PROTEIN"/>
    <property type="match status" value="1"/>
</dbReference>
<dbReference type="OrthoDB" id="1305688at2759"/>
<gene>
    <name evidence="4" type="primary">LOC107797907</name>
</gene>
<feature type="domain" description="C2H2-type" evidence="3">
    <location>
        <begin position="196"/>
        <end position="223"/>
    </location>
</feature>
<sequence>MEIWPESTNAKVEPPPVRTMLGRLFTSVSLCCLGLLPEVNFISCLGQLASGVAHSQKSTSKKRSKADSQASTSKKNAKTKGGFRSAAISGNRGALTAFKRPRVVGHGVFVSKSGYTCVEQGRHVSRVIDSGSNSGALESSAVVTSDLGYKPSKGLKWKGKQAITTRQLQHKSALLEYLSFVKACRHAFDSEKKIKFECTTCNKSFHSYQALGGHRASHKRTKDCENISIEIEHMQNQAADSKLTNTKNSSNDSTIDEFGVKVETSFVSEKQKQQPSSWLHNTY</sequence>
<dbReference type="PROSITE" id="PS00028">
    <property type="entry name" value="ZINC_FINGER_C2H2_1"/>
    <property type="match status" value="1"/>
</dbReference>
<evidence type="ECO:0000256" key="2">
    <source>
        <dbReference type="SAM" id="MobiDB-lite"/>
    </source>
</evidence>
<feature type="region of interest" description="Disordered" evidence="2">
    <location>
        <begin position="55"/>
        <end position="85"/>
    </location>
</feature>
<dbReference type="GO" id="GO:0008270">
    <property type="term" value="F:zinc ion binding"/>
    <property type="evidence" value="ECO:0007669"/>
    <property type="project" value="UniProtKB-KW"/>
</dbReference>
<dbReference type="PANTHER" id="PTHR47068">
    <property type="entry name" value="OS02G0659100 PROTEIN"/>
    <property type="match status" value="1"/>
</dbReference>
<organism evidence="4">
    <name type="scientific">Nicotiana tabacum</name>
    <name type="common">Common tobacco</name>
    <dbReference type="NCBI Taxonomy" id="4097"/>
    <lineage>
        <taxon>Eukaryota</taxon>
        <taxon>Viridiplantae</taxon>
        <taxon>Streptophyta</taxon>
        <taxon>Embryophyta</taxon>
        <taxon>Tracheophyta</taxon>
        <taxon>Spermatophyta</taxon>
        <taxon>Magnoliopsida</taxon>
        <taxon>eudicotyledons</taxon>
        <taxon>Gunneridae</taxon>
        <taxon>Pentapetalae</taxon>
        <taxon>asterids</taxon>
        <taxon>lamiids</taxon>
        <taxon>Solanales</taxon>
        <taxon>Solanaceae</taxon>
        <taxon>Nicotianoideae</taxon>
        <taxon>Nicotianeae</taxon>
        <taxon>Nicotiana</taxon>
    </lineage>
</organism>
<dbReference type="SUPFAM" id="SSF57667">
    <property type="entry name" value="beta-beta-alpha zinc fingers"/>
    <property type="match status" value="1"/>
</dbReference>
<dbReference type="AlphaFoldDB" id="A0A1S4AIQ6"/>
<evidence type="ECO:0000259" key="3">
    <source>
        <dbReference type="PROSITE" id="PS50157"/>
    </source>
</evidence>
<reference evidence="4" key="1">
    <citation type="submission" date="2025-08" db="UniProtKB">
        <authorList>
            <consortium name="RefSeq"/>
        </authorList>
    </citation>
    <scope>IDENTIFICATION</scope>
</reference>
<evidence type="ECO:0000256" key="1">
    <source>
        <dbReference type="PROSITE-ProRule" id="PRU00042"/>
    </source>
</evidence>
<dbReference type="KEGG" id="nta:107797907"/>
<proteinExistence type="predicted"/>
<keyword evidence="1" id="KW-0863">Zinc-finger</keyword>
<dbReference type="InterPro" id="IPR036236">
    <property type="entry name" value="Znf_C2H2_sf"/>
</dbReference>
<dbReference type="InterPro" id="IPR013087">
    <property type="entry name" value="Znf_C2H2_type"/>
</dbReference>